<evidence type="ECO:0000313" key="3">
    <source>
        <dbReference type="Proteomes" id="UP000186684"/>
    </source>
</evidence>
<protein>
    <recommendedName>
        <fullName evidence="4">AAA+ family ATPase</fullName>
    </recommendedName>
</protein>
<evidence type="ECO:0008006" key="4">
    <source>
        <dbReference type="Google" id="ProtNLM"/>
    </source>
</evidence>
<keyword evidence="1" id="KW-0732">Signal</keyword>
<name>A0A1N7LYY6_9RHOB</name>
<keyword evidence="3" id="KW-1185">Reference proteome</keyword>
<gene>
    <name evidence="2" type="ORF">SAMN05421759_103291</name>
</gene>
<dbReference type="RefSeq" id="WP_076446973.1">
    <property type="nucleotide sequence ID" value="NZ_FTOQ01000003.1"/>
</dbReference>
<organism evidence="2 3">
    <name type="scientific">Roseivivax lentus</name>
    <dbReference type="NCBI Taxonomy" id="633194"/>
    <lineage>
        <taxon>Bacteria</taxon>
        <taxon>Pseudomonadati</taxon>
        <taxon>Pseudomonadota</taxon>
        <taxon>Alphaproteobacteria</taxon>
        <taxon>Rhodobacterales</taxon>
        <taxon>Roseobacteraceae</taxon>
        <taxon>Roseivivax</taxon>
    </lineage>
</organism>
<proteinExistence type="predicted"/>
<dbReference type="Proteomes" id="UP000186684">
    <property type="component" value="Unassembled WGS sequence"/>
</dbReference>
<evidence type="ECO:0000313" key="2">
    <source>
        <dbReference type="EMBL" id="SIS79022.1"/>
    </source>
</evidence>
<accession>A0A1N7LYY6</accession>
<evidence type="ECO:0000256" key="1">
    <source>
        <dbReference type="SAM" id="SignalP"/>
    </source>
</evidence>
<reference evidence="3" key="1">
    <citation type="submission" date="2017-01" db="EMBL/GenBank/DDBJ databases">
        <authorList>
            <person name="Varghese N."/>
            <person name="Submissions S."/>
        </authorList>
    </citation>
    <scope>NUCLEOTIDE SEQUENCE [LARGE SCALE GENOMIC DNA]</scope>
    <source>
        <strain evidence="3">DSM 29430</strain>
    </source>
</reference>
<feature type="signal peptide" evidence="1">
    <location>
        <begin position="1"/>
        <end position="25"/>
    </location>
</feature>
<dbReference type="OrthoDB" id="7308154at2"/>
<dbReference type="STRING" id="633194.SAMN05421759_103291"/>
<dbReference type="AlphaFoldDB" id="A0A1N7LYY6"/>
<feature type="chain" id="PRO_5012297772" description="AAA+ family ATPase" evidence="1">
    <location>
        <begin position="26"/>
        <end position="125"/>
    </location>
</feature>
<sequence>MRQIAPIPVLAVALCLALTPAAAQEAEEERGLSLMERGLSLFFDGLRQEAEPALTELQRLMEEFEPAMRAFADEMGPALRELMAEVEDWSSYHPPEMLDNGDIIIRKKTPEEMEPQFEDGGGVEL</sequence>
<dbReference type="EMBL" id="FTOQ01000003">
    <property type="protein sequence ID" value="SIS79022.1"/>
    <property type="molecule type" value="Genomic_DNA"/>
</dbReference>